<dbReference type="EMBL" id="JRXE01000002">
    <property type="protein sequence ID" value="KOC92486.1"/>
    <property type="molecule type" value="Genomic_DNA"/>
</dbReference>
<reference evidence="3 4" key="1">
    <citation type="journal article" date="2015" name="Int. J. Syst. Evol. Microbiol.">
        <title>Erwinia iniecta sp. nov., isolated from Russian wheat aphids (Diuraphis noxia).</title>
        <authorList>
            <person name="Campillo T."/>
            <person name="Luna E."/>
            <person name="Portier P."/>
            <person name="Fischer-Le Saux M."/>
            <person name="Lapitan N."/>
            <person name="Tisserat N.A."/>
            <person name="Leach J.E."/>
        </authorList>
    </citation>
    <scope>NUCLEOTIDE SEQUENCE [LARGE SCALE GENOMIC DNA]</scope>
    <source>
        <strain evidence="2 4">B120</strain>
        <strain evidence="1 3">B149</strain>
    </source>
</reference>
<organism evidence="2 4">
    <name type="scientific">Winslowiella iniecta</name>
    <dbReference type="NCBI Taxonomy" id="1560201"/>
    <lineage>
        <taxon>Bacteria</taxon>
        <taxon>Pseudomonadati</taxon>
        <taxon>Pseudomonadota</taxon>
        <taxon>Gammaproteobacteria</taxon>
        <taxon>Enterobacterales</taxon>
        <taxon>Erwiniaceae</taxon>
        <taxon>Winslowiella</taxon>
    </lineage>
</organism>
<keyword evidence="4" id="KW-1185">Reference proteome</keyword>
<comment type="caution">
    <text evidence="2">The sequence shown here is derived from an EMBL/GenBank/DDBJ whole genome shotgun (WGS) entry which is preliminary data.</text>
</comment>
<evidence type="ECO:0000313" key="2">
    <source>
        <dbReference type="EMBL" id="KOC92486.1"/>
    </source>
</evidence>
<dbReference type="Proteomes" id="UP000037088">
    <property type="component" value="Unassembled WGS sequence"/>
</dbReference>
<dbReference type="Pfam" id="PF22399">
    <property type="entry name" value="DUF6979"/>
    <property type="match status" value="1"/>
</dbReference>
<gene>
    <name evidence="2" type="ORF">NG42_01630</name>
    <name evidence="1" type="ORF">NG43_13350</name>
</gene>
<dbReference type="PATRIC" id="fig|1560201.3.peg.344"/>
<accession>A0A0L7TB90</accession>
<dbReference type="RefSeq" id="WP_052897094.1">
    <property type="nucleotide sequence ID" value="NZ_JRXE01000002.1"/>
</dbReference>
<sequence length="116" mass="12364">MGVYGKHAVALARAYPDCDLASGWGKGCPKAAFLGLCQEGFVAGIAKGNYGTKRTCSHKNKQYAMNIARYLMSHPETTKAKLWAEAKKGVASPAKNENGQCDVVLGLFDAGLLKVE</sequence>
<proteinExistence type="predicted"/>
<dbReference type="OrthoDB" id="5586840at2"/>
<evidence type="ECO:0000313" key="4">
    <source>
        <dbReference type="Proteomes" id="UP000037088"/>
    </source>
</evidence>
<protein>
    <submittedName>
        <fullName evidence="2">Uncharacterized protein</fullName>
    </submittedName>
</protein>
<dbReference type="Proteomes" id="UP000036851">
    <property type="component" value="Unassembled WGS sequence"/>
</dbReference>
<name>A0A0L7TB90_9GAMM</name>
<dbReference type="AlphaFoldDB" id="A0A0L7TB90"/>
<dbReference type="InterPro" id="IPR053917">
    <property type="entry name" value="DUF6979"/>
</dbReference>
<dbReference type="EMBL" id="JRXF01000020">
    <property type="protein sequence ID" value="KOC92326.1"/>
    <property type="molecule type" value="Genomic_DNA"/>
</dbReference>
<evidence type="ECO:0000313" key="3">
    <source>
        <dbReference type="Proteomes" id="UP000036851"/>
    </source>
</evidence>
<evidence type="ECO:0000313" key="1">
    <source>
        <dbReference type="EMBL" id="KOC92326.1"/>
    </source>
</evidence>